<dbReference type="GO" id="GO:0005576">
    <property type="term" value="C:extracellular region"/>
    <property type="evidence" value="ECO:0007669"/>
    <property type="project" value="InterPro"/>
</dbReference>
<comment type="caution">
    <text evidence="3">The sequence shown here is derived from an EMBL/GenBank/DDBJ whole genome shotgun (WGS) entry which is preliminary data.</text>
</comment>
<protein>
    <submittedName>
        <fullName evidence="3">Uncharacterized protein</fullName>
    </submittedName>
</protein>
<dbReference type="InterPro" id="IPR045860">
    <property type="entry name" value="Snake_toxin-like_sf"/>
</dbReference>
<accession>A0A815C0A8</accession>
<evidence type="ECO:0000313" key="3">
    <source>
        <dbReference type="EMBL" id="CAF1278755.1"/>
    </source>
</evidence>
<dbReference type="AlphaFoldDB" id="A0A815C0A8"/>
<proteinExistence type="predicted"/>
<dbReference type="Proteomes" id="UP000663891">
    <property type="component" value="Unassembled WGS sequence"/>
</dbReference>
<feature type="chain" id="PRO_5036227024" evidence="2">
    <location>
        <begin position="23"/>
        <end position="175"/>
    </location>
</feature>
<keyword evidence="2" id="KW-0732">Signal</keyword>
<feature type="signal peptide" evidence="2">
    <location>
        <begin position="1"/>
        <end position="22"/>
    </location>
</feature>
<evidence type="ECO:0000313" key="4">
    <source>
        <dbReference type="EMBL" id="CAF3781316.1"/>
    </source>
</evidence>
<dbReference type="GO" id="GO:0090729">
    <property type="term" value="F:toxin activity"/>
    <property type="evidence" value="ECO:0007669"/>
    <property type="project" value="InterPro"/>
</dbReference>
<evidence type="ECO:0000256" key="2">
    <source>
        <dbReference type="SAM" id="SignalP"/>
    </source>
</evidence>
<reference evidence="3" key="1">
    <citation type="submission" date="2021-02" db="EMBL/GenBank/DDBJ databases">
        <authorList>
            <person name="Nowell W R."/>
        </authorList>
    </citation>
    <scope>NUCLEOTIDE SEQUENCE</scope>
</reference>
<feature type="transmembrane region" description="Helical" evidence="1">
    <location>
        <begin position="155"/>
        <end position="174"/>
    </location>
</feature>
<keyword evidence="1" id="KW-0812">Transmembrane</keyword>
<dbReference type="Proteomes" id="UP000663881">
    <property type="component" value="Unassembled WGS sequence"/>
</dbReference>
<dbReference type="SUPFAM" id="SSF57302">
    <property type="entry name" value="Snake toxin-like"/>
    <property type="match status" value="1"/>
</dbReference>
<organism evidence="3 5">
    <name type="scientific">Adineta steineri</name>
    <dbReference type="NCBI Taxonomy" id="433720"/>
    <lineage>
        <taxon>Eukaryota</taxon>
        <taxon>Metazoa</taxon>
        <taxon>Spiralia</taxon>
        <taxon>Gnathifera</taxon>
        <taxon>Rotifera</taxon>
        <taxon>Eurotatoria</taxon>
        <taxon>Bdelloidea</taxon>
        <taxon>Adinetida</taxon>
        <taxon>Adinetidae</taxon>
        <taxon>Adineta</taxon>
    </lineage>
</organism>
<dbReference type="EMBL" id="CAJOAY010001035">
    <property type="protein sequence ID" value="CAF3781316.1"/>
    <property type="molecule type" value="Genomic_DNA"/>
</dbReference>
<evidence type="ECO:0000313" key="5">
    <source>
        <dbReference type="Proteomes" id="UP000663891"/>
    </source>
</evidence>
<name>A0A815C0A8_9BILA</name>
<keyword evidence="1" id="KW-1133">Transmembrane helix</keyword>
<keyword evidence="1" id="KW-0472">Membrane</keyword>
<dbReference type="CDD" id="cd00206">
    <property type="entry name" value="TFP_snake_toxin"/>
    <property type="match status" value="1"/>
</dbReference>
<dbReference type="EMBL" id="CAJNON010000471">
    <property type="protein sequence ID" value="CAF1278755.1"/>
    <property type="molecule type" value="Genomic_DNA"/>
</dbReference>
<gene>
    <name evidence="4" type="ORF">OKA104_LOCUS17387</name>
    <name evidence="3" type="ORF">VCS650_LOCUS29842</name>
</gene>
<sequence length="175" mass="19372">MFFWRYFGLVGVICVCISYCQNDEPLSDDTDEFEEPVPGEFLVKLSVDTEVKSHATTNTGEDGGGVGSSYDHLSEPFSCYNCTNCDSPSESSIRPCDAGINMCYKIQKRIDGKKRVIRRGCSTSKGQCRTPDGDQSKNEVDSVTCCTSPKCNQGIQLNPLFFLSIISFFIIIIII</sequence>
<dbReference type="OrthoDB" id="9987347at2759"/>
<dbReference type="InterPro" id="IPR003571">
    <property type="entry name" value="Snake_3FTx"/>
</dbReference>
<evidence type="ECO:0000256" key="1">
    <source>
        <dbReference type="SAM" id="Phobius"/>
    </source>
</evidence>
<dbReference type="Gene3D" id="2.10.60.10">
    <property type="entry name" value="CD59"/>
    <property type="match status" value="1"/>
</dbReference>